<evidence type="ECO:0000256" key="9">
    <source>
        <dbReference type="PROSITE-ProRule" id="PRU00357"/>
    </source>
</evidence>
<keyword evidence="6" id="KW-0862">Zinc</keyword>
<evidence type="ECO:0000256" key="7">
    <source>
        <dbReference type="ARBA" id="ARBA00023242"/>
    </source>
</evidence>
<feature type="domain" description="CCT" evidence="12">
    <location>
        <begin position="341"/>
        <end position="383"/>
    </location>
</feature>
<dbReference type="InterPro" id="IPR049808">
    <property type="entry name" value="CONSTANS-like_Bbox1"/>
</dbReference>
<feature type="domain" description="B box-type" evidence="11">
    <location>
        <begin position="44"/>
        <end position="91"/>
    </location>
</feature>
<evidence type="ECO:0000256" key="5">
    <source>
        <dbReference type="ARBA" id="ARBA00022771"/>
    </source>
</evidence>
<keyword evidence="3" id="KW-0479">Metal-binding</keyword>
<dbReference type="AlphaFoldDB" id="A0AA38TQC4"/>
<dbReference type="PROSITE" id="PS51017">
    <property type="entry name" value="CCT"/>
    <property type="match status" value="1"/>
</dbReference>
<dbReference type="InterPro" id="IPR000315">
    <property type="entry name" value="Znf_B-box"/>
</dbReference>
<evidence type="ECO:0000256" key="6">
    <source>
        <dbReference type="ARBA" id="ARBA00022833"/>
    </source>
</evidence>
<evidence type="ECO:0000313" key="13">
    <source>
        <dbReference type="EMBL" id="KAJ9564219.1"/>
    </source>
</evidence>
<keyword evidence="14" id="KW-1185">Reference proteome</keyword>
<dbReference type="GO" id="GO:0005634">
    <property type="term" value="C:nucleus"/>
    <property type="evidence" value="ECO:0007669"/>
    <property type="project" value="UniProtKB-SubCell"/>
</dbReference>
<dbReference type="Pfam" id="PF06203">
    <property type="entry name" value="CCT"/>
    <property type="match status" value="1"/>
</dbReference>
<evidence type="ECO:0000256" key="10">
    <source>
        <dbReference type="SAM" id="MobiDB-lite"/>
    </source>
</evidence>
<dbReference type="Proteomes" id="UP001172457">
    <property type="component" value="Chromosome 1"/>
</dbReference>
<dbReference type="EMBL" id="JARYMX010000001">
    <property type="protein sequence ID" value="KAJ9564219.1"/>
    <property type="molecule type" value="Genomic_DNA"/>
</dbReference>
<dbReference type="GO" id="GO:0008270">
    <property type="term" value="F:zinc ion binding"/>
    <property type="evidence" value="ECO:0007669"/>
    <property type="project" value="UniProtKB-KW"/>
</dbReference>
<comment type="subcellular location">
    <subcellularLocation>
        <location evidence="1 9">Nucleus</location>
    </subcellularLocation>
</comment>
<organism evidence="13 14">
    <name type="scientific">Centaurea solstitialis</name>
    <name type="common">yellow star-thistle</name>
    <dbReference type="NCBI Taxonomy" id="347529"/>
    <lineage>
        <taxon>Eukaryota</taxon>
        <taxon>Viridiplantae</taxon>
        <taxon>Streptophyta</taxon>
        <taxon>Embryophyta</taxon>
        <taxon>Tracheophyta</taxon>
        <taxon>Spermatophyta</taxon>
        <taxon>Magnoliopsida</taxon>
        <taxon>eudicotyledons</taxon>
        <taxon>Gunneridae</taxon>
        <taxon>Pentapetalae</taxon>
        <taxon>asterids</taxon>
        <taxon>campanulids</taxon>
        <taxon>Asterales</taxon>
        <taxon>Asteraceae</taxon>
        <taxon>Carduoideae</taxon>
        <taxon>Cardueae</taxon>
        <taxon>Centaureinae</taxon>
        <taxon>Centaurea</taxon>
    </lineage>
</organism>
<reference evidence="13" key="1">
    <citation type="submission" date="2023-03" db="EMBL/GenBank/DDBJ databases">
        <title>Chromosome-scale reference genome and RAD-based genetic map of yellow starthistle (Centaurea solstitialis) reveal putative structural variation and QTLs associated with invader traits.</title>
        <authorList>
            <person name="Reatini B."/>
            <person name="Cang F.A."/>
            <person name="Jiang Q."/>
            <person name="Mckibben M.T.W."/>
            <person name="Barker M.S."/>
            <person name="Rieseberg L.H."/>
            <person name="Dlugosch K.M."/>
        </authorList>
    </citation>
    <scope>NUCLEOTIDE SEQUENCE</scope>
    <source>
        <strain evidence="13">CAN-66</strain>
        <tissue evidence="13">Leaf</tissue>
    </source>
</reference>
<dbReference type="PANTHER" id="PTHR31717:SF71">
    <property type="entry name" value="TRANSCRIPTION FACTOR C2C2-CO-LIKE FAMILY"/>
    <property type="match status" value="1"/>
</dbReference>
<dbReference type="GO" id="GO:0006355">
    <property type="term" value="P:regulation of DNA-templated transcription"/>
    <property type="evidence" value="ECO:0007669"/>
    <property type="project" value="UniProtKB-ARBA"/>
</dbReference>
<evidence type="ECO:0000256" key="8">
    <source>
        <dbReference type="PROSITE-ProRule" id="PRU00024"/>
    </source>
</evidence>
<evidence type="ECO:0000256" key="4">
    <source>
        <dbReference type="ARBA" id="ARBA00022737"/>
    </source>
</evidence>
<evidence type="ECO:0000259" key="12">
    <source>
        <dbReference type="PROSITE" id="PS51017"/>
    </source>
</evidence>
<keyword evidence="5 8" id="KW-0863">Zinc-finger</keyword>
<evidence type="ECO:0000259" key="11">
    <source>
        <dbReference type="PROSITE" id="PS50119"/>
    </source>
</evidence>
<keyword evidence="7 9" id="KW-0539">Nucleus</keyword>
<evidence type="ECO:0000313" key="14">
    <source>
        <dbReference type="Proteomes" id="UP001172457"/>
    </source>
</evidence>
<sequence length="385" mass="42424">MSSSLCDFCNKRSAVLYCKADSAKLCLFCDNDVHSANALSLKHFRSQICHNCGSDAVSVACSTDNLLLCTACDNDFHGDSSVSSYHDRFPVDDFSGCPSVLHLASIWGFTLKPNSSSEPKSEYCPAAGGFHDLHEKLPVAASYDEVPSVEWKSSGSGSGCGVRNKVLYKQLVELANRRSDGDGGELGPQTPTGCGPREVSQGFEYEEQDDKDLLHQQTPLTYLLMTPHNPSNSKPNNGGGCVATDEYSNMWSYSPKAQTSQIWDFNLGRSRSSDAGCDNPDFAVNNCTDLVEDASFTTMEVLKEMDAINISFATIPSQNVSILNGNRSSKQSGPQQLAQNRCNAMLRYKEKKKTRRYEKCIRYESRKARADTRKRVKGRFVKSVE</sequence>
<gene>
    <name evidence="13" type="ORF">OSB04_000185</name>
</gene>
<comment type="similarity">
    <text evidence="2">Belongs to the CONSTANS family.</text>
</comment>
<proteinExistence type="inferred from homology"/>
<dbReference type="SMART" id="SM00336">
    <property type="entry name" value="BBOX"/>
    <property type="match status" value="2"/>
</dbReference>
<evidence type="ECO:0000256" key="3">
    <source>
        <dbReference type="ARBA" id="ARBA00022723"/>
    </source>
</evidence>
<feature type="domain" description="B box-type" evidence="11">
    <location>
        <begin position="1"/>
        <end position="48"/>
    </location>
</feature>
<comment type="caution">
    <text evidence="13">The sequence shown here is derived from an EMBL/GenBank/DDBJ whole genome shotgun (WGS) entry which is preliminary data.</text>
</comment>
<accession>A0AA38TQC4</accession>
<keyword evidence="4" id="KW-0677">Repeat</keyword>
<dbReference type="CDD" id="cd19821">
    <property type="entry name" value="Bbox1_BBX-like"/>
    <property type="match status" value="1"/>
</dbReference>
<name>A0AA38TQC4_9ASTR</name>
<evidence type="ECO:0000256" key="1">
    <source>
        <dbReference type="ARBA" id="ARBA00004123"/>
    </source>
</evidence>
<protein>
    <recommendedName>
        <fullName evidence="15">CONSTANS-like protein</fullName>
    </recommendedName>
</protein>
<evidence type="ECO:0000256" key="2">
    <source>
        <dbReference type="ARBA" id="ARBA00010024"/>
    </source>
</evidence>
<dbReference type="PANTHER" id="PTHR31717">
    <property type="entry name" value="ZINC FINGER PROTEIN CONSTANS-LIKE 10"/>
    <property type="match status" value="1"/>
</dbReference>
<dbReference type="InterPro" id="IPR010402">
    <property type="entry name" value="CCT_domain"/>
</dbReference>
<feature type="region of interest" description="Disordered" evidence="10">
    <location>
        <begin position="178"/>
        <end position="199"/>
    </location>
</feature>
<dbReference type="PROSITE" id="PS50119">
    <property type="entry name" value="ZF_BBOX"/>
    <property type="match status" value="2"/>
</dbReference>
<evidence type="ECO:0008006" key="15">
    <source>
        <dbReference type="Google" id="ProtNLM"/>
    </source>
</evidence>